<evidence type="ECO:0000313" key="3">
    <source>
        <dbReference type="Proteomes" id="UP001140453"/>
    </source>
</evidence>
<keyword evidence="3" id="KW-1185">Reference proteome</keyword>
<comment type="caution">
    <text evidence="2">The sequence shown here is derived from an EMBL/GenBank/DDBJ whole genome shotgun (WGS) entry which is preliminary data.</text>
</comment>
<organism evidence="2 3">
    <name type="scientific">Gnomoniopsis smithogilvyi</name>
    <dbReference type="NCBI Taxonomy" id="1191159"/>
    <lineage>
        <taxon>Eukaryota</taxon>
        <taxon>Fungi</taxon>
        <taxon>Dikarya</taxon>
        <taxon>Ascomycota</taxon>
        <taxon>Pezizomycotina</taxon>
        <taxon>Sordariomycetes</taxon>
        <taxon>Sordariomycetidae</taxon>
        <taxon>Diaporthales</taxon>
        <taxon>Gnomoniaceae</taxon>
        <taxon>Gnomoniopsis</taxon>
    </lineage>
</organism>
<sequence length="70" mass="7968">MGRLGPHLWVSNFNLASWFWYLSCLRNGTSFSGRRPSFAALGLNWARHYDKAYIGTFVGSLKATKNGKRE</sequence>
<feature type="signal peptide" evidence="1">
    <location>
        <begin position="1"/>
        <end position="24"/>
    </location>
</feature>
<name>A0A9W8YSE0_9PEZI</name>
<dbReference type="Proteomes" id="UP001140453">
    <property type="component" value="Unassembled WGS sequence"/>
</dbReference>
<proteinExistence type="predicted"/>
<keyword evidence="1" id="KW-0732">Signal</keyword>
<dbReference type="AlphaFoldDB" id="A0A9W8YSE0"/>
<feature type="chain" id="PRO_5040977273" evidence="1">
    <location>
        <begin position="25"/>
        <end position="70"/>
    </location>
</feature>
<protein>
    <submittedName>
        <fullName evidence="2">Uncharacterized protein</fullName>
    </submittedName>
</protein>
<evidence type="ECO:0000256" key="1">
    <source>
        <dbReference type="SAM" id="SignalP"/>
    </source>
</evidence>
<reference evidence="2" key="1">
    <citation type="submission" date="2022-10" db="EMBL/GenBank/DDBJ databases">
        <title>Tapping the CABI collections for fungal endophytes: first genome assemblies for Collariella, Neodidymelliopsis, Ascochyta clinopodiicola, Didymella pomorum, Didymosphaeria variabile, Neocosmospora piperis and Neocucurbitaria cava.</title>
        <authorList>
            <person name="Hill R."/>
        </authorList>
    </citation>
    <scope>NUCLEOTIDE SEQUENCE</scope>
    <source>
        <strain evidence="2">IMI 355082</strain>
    </source>
</reference>
<dbReference type="EMBL" id="JAPEVB010000004">
    <property type="protein sequence ID" value="KAJ4389338.1"/>
    <property type="molecule type" value="Genomic_DNA"/>
</dbReference>
<accession>A0A9W8YSE0</accession>
<gene>
    <name evidence="2" type="ORF">N0V93_006805</name>
</gene>
<evidence type="ECO:0000313" key="2">
    <source>
        <dbReference type="EMBL" id="KAJ4389338.1"/>
    </source>
</evidence>